<dbReference type="Ensembl" id="ENSLAFT00000035286.1">
    <property type="protein sequence ID" value="ENSLAFP00000025305.1"/>
    <property type="gene ID" value="ENSLAFG00000031910.1"/>
</dbReference>
<reference evidence="6" key="2">
    <citation type="submission" date="2025-08" db="UniProtKB">
        <authorList>
            <consortium name="Ensembl"/>
        </authorList>
    </citation>
    <scope>IDENTIFICATION</scope>
    <source>
        <strain evidence="6">Isolate ISIS603380</strain>
    </source>
</reference>
<name>G3UBU7_LOXAF</name>
<dbReference type="InterPro" id="IPR012674">
    <property type="entry name" value="Calycin"/>
</dbReference>
<reference evidence="6" key="3">
    <citation type="submission" date="2025-09" db="UniProtKB">
        <authorList>
            <consortium name="Ensembl"/>
        </authorList>
    </citation>
    <scope>IDENTIFICATION</scope>
    <source>
        <strain evidence="6">Isolate ISIS603380</strain>
    </source>
</reference>
<dbReference type="GeneTree" id="ENSGT01050000244868"/>
<evidence type="ECO:0000313" key="6">
    <source>
        <dbReference type="Ensembl" id="ENSLAFP00000025305.1"/>
    </source>
</evidence>
<dbReference type="AlphaFoldDB" id="G3UBU7"/>
<evidence type="ECO:0000256" key="4">
    <source>
        <dbReference type="SAM" id="SignalP"/>
    </source>
</evidence>
<comment type="subcellular location">
    <subcellularLocation>
        <location evidence="1">Secreted</location>
    </subcellularLocation>
</comment>
<accession>G3UBU7</accession>
<dbReference type="SUPFAM" id="SSF50814">
    <property type="entry name" value="Lipocalins"/>
    <property type="match status" value="1"/>
</dbReference>
<dbReference type="Pfam" id="PF00061">
    <property type="entry name" value="Lipocalin"/>
    <property type="match status" value="1"/>
</dbReference>
<dbReference type="OMA" id="IPAEPHH"/>
<dbReference type="InParanoid" id="G3UBU7"/>
<keyword evidence="4" id="KW-0732">Signal</keyword>
<evidence type="ECO:0000256" key="3">
    <source>
        <dbReference type="ARBA" id="ARBA00022525"/>
    </source>
</evidence>
<keyword evidence="7" id="KW-1185">Reference proteome</keyword>
<comment type="similarity">
    <text evidence="2">Belongs to the calycin superfamily. Lipocalin family.</text>
</comment>
<evidence type="ECO:0000313" key="7">
    <source>
        <dbReference type="Proteomes" id="UP000007646"/>
    </source>
</evidence>
<dbReference type="eggNOG" id="ENOG502TDZD">
    <property type="taxonomic scope" value="Eukaryota"/>
</dbReference>
<dbReference type="PANTHER" id="PTHR11430">
    <property type="entry name" value="LIPOCALIN"/>
    <property type="match status" value="1"/>
</dbReference>
<protein>
    <recommendedName>
        <fullName evidence="5">Lipocalin/cytosolic fatty-acid binding domain-containing protein</fullName>
    </recommendedName>
</protein>
<dbReference type="GO" id="GO:0005549">
    <property type="term" value="F:odorant binding"/>
    <property type="evidence" value="ECO:0007669"/>
    <property type="project" value="TreeGrafter"/>
</dbReference>
<dbReference type="STRING" id="9785.ENSLAFP00000025305"/>
<feature type="domain" description="Lipocalin/cytosolic fatty-acid binding" evidence="5">
    <location>
        <begin position="29"/>
        <end position="169"/>
    </location>
</feature>
<dbReference type="HOGENOM" id="CLU_094061_4_2_1"/>
<proteinExistence type="inferred from homology"/>
<dbReference type="InterPro" id="IPR000566">
    <property type="entry name" value="Lipocln_cytosolic_FA-bd_dom"/>
</dbReference>
<dbReference type="Gene3D" id="2.40.128.20">
    <property type="match status" value="1"/>
</dbReference>
<dbReference type="Proteomes" id="UP000007646">
    <property type="component" value="Unassembled WGS sequence"/>
</dbReference>
<dbReference type="PANTHER" id="PTHR11430:SF65">
    <property type="entry name" value="ODORANT-BINDING PROTEIN 1A-RELATED"/>
    <property type="match status" value="1"/>
</dbReference>
<dbReference type="GO" id="GO:0005615">
    <property type="term" value="C:extracellular space"/>
    <property type="evidence" value="ECO:0007669"/>
    <property type="project" value="TreeGrafter"/>
</dbReference>
<sequence length="174" mass="19442">MKILLLTLAFAVLCASEISMFPKQFAKFSGNWLLLYIASNNTEKMSENSPLVIYVRSIDFDSDGKNITAKVYNKYNGQCLPVTSTGVRTQGNFFTADYAGVNHFQIVYVTGKAVIVKKTNVDEDGVVSKFIALLGRTNTVSDLVFEEFKKWTRKEGIPEENIVNVFSKDDCPVT</sequence>
<feature type="chain" id="PRO_5003456114" description="Lipocalin/cytosolic fatty-acid binding domain-containing protein" evidence="4">
    <location>
        <begin position="17"/>
        <end position="174"/>
    </location>
</feature>
<dbReference type="GO" id="GO:0036094">
    <property type="term" value="F:small molecule binding"/>
    <property type="evidence" value="ECO:0007669"/>
    <property type="project" value="InterPro"/>
</dbReference>
<dbReference type="PRINTS" id="PR01173">
    <property type="entry name" value="ODORANTBNDNG"/>
</dbReference>
<evidence type="ECO:0000256" key="1">
    <source>
        <dbReference type="ARBA" id="ARBA00004613"/>
    </source>
</evidence>
<reference evidence="6 7" key="1">
    <citation type="submission" date="2009-06" db="EMBL/GenBank/DDBJ databases">
        <title>The Genome Sequence of Loxodonta africana (African elephant).</title>
        <authorList>
            <person name="Di Palma F."/>
            <person name="Heiman D."/>
            <person name="Young S."/>
            <person name="Johnson J."/>
            <person name="Lander E.S."/>
            <person name="Lindblad-Toh K."/>
        </authorList>
    </citation>
    <scope>NUCLEOTIDE SEQUENCE [LARGE SCALE GENOMIC DNA]</scope>
    <source>
        <strain evidence="6 7">Isolate ISIS603380</strain>
    </source>
</reference>
<keyword evidence="3" id="KW-0964">Secreted</keyword>
<dbReference type="InterPro" id="IPR002345">
    <property type="entry name" value="Lipocalin"/>
</dbReference>
<organism evidence="6 7">
    <name type="scientific">Loxodonta africana</name>
    <name type="common">African elephant</name>
    <dbReference type="NCBI Taxonomy" id="9785"/>
    <lineage>
        <taxon>Eukaryota</taxon>
        <taxon>Metazoa</taxon>
        <taxon>Chordata</taxon>
        <taxon>Craniata</taxon>
        <taxon>Vertebrata</taxon>
        <taxon>Euteleostomi</taxon>
        <taxon>Mammalia</taxon>
        <taxon>Eutheria</taxon>
        <taxon>Afrotheria</taxon>
        <taxon>Proboscidea</taxon>
        <taxon>Elephantidae</taxon>
        <taxon>Loxodonta</taxon>
    </lineage>
</organism>
<feature type="signal peptide" evidence="4">
    <location>
        <begin position="1"/>
        <end position="16"/>
    </location>
</feature>
<dbReference type="InterPro" id="IPR002448">
    <property type="entry name" value="OBP-like"/>
</dbReference>
<evidence type="ECO:0000256" key="2">
    <source>
        <dbReference type="ARBA" id="ARBA00006889"/>
    </source>
</evidence>
<evidence type="ECO:0000259" key="5">
    <source>
        <dbReference type="Pfam" id="PF00061"/>
    </source>
</evidence>